<keyword evidence="1" id="KW-0472">Membrane</keyword>
<comment type="caution">
    <text evidence="2">The sequence shown here is derived from an EMBL/GenBank/DDBJ whole genome shotgun (WGS) entry which is preliminary data.</text>
</comment>
<proteinExistence type="predicted"/>
<dbReference type="Proteomes" id="UP000663801">
    <property type="component" value="Unassembled WGS sequence"/>
</dbReference>
<feature type="transmembrane region" description="Helical" evidence="1">
    <location>
        <begin position="83"/>
        <end position="102"/>
    </location>
</feature>
<keyword evidence="1" id="KW-1133">Transmembrane helix</keyword>
<reference evidence="2" key="1">
    <citation type="submission" date="2021-01" db="EMBL/GenBank/DDBJ databases">
        <title>KCTC 19127 draft genome.</title>
        <authorList>
            <person name="An D."/>
        </authorList>
    </citation>
    <scope>NUCLEOTIDE SEQUENCE</scope>
    <source>
        <strain evidence="2">KCTC 19127</strain>
    </source>
</reference>
<keyword evidence="1" id="KW-0812">Transmembrane</keyword>
<sequence>MSSRAVGHVLVGVGLGWVVVDRVLRRVVPAQWGGPNIGGGFILLVSSAAVAIGAVLVAAALVDGLVRRRTGLRVPARSRRPWLPWWVNGLLLAAVLLGPTILPVRANAATGGQLRTTGDAAGAPVLVLETTPPAPSTASTTVDPLDLPDGWTSTAATLPYSRDPTVLHLPSGRGLQNSLRQVSFTRDSLAGPAPDTVQYSAFDTDAQGTVDRRMAQEAFPWFVCDPLPA</sequence>
<dbReference type="AlphaFoldDB" id="A0A939C1A7"/>
<accession>A0A939C1A7</accession>
<name>A0A939C1A7_9ACTN</name>
<dbReference type="RefSeq" id="WP_205257615.1">
    <property type="nucleotide sequence ID" value="NZ_BAAAPV010000003.1"/>
</dbReference>
<protein>
    <submittedName>
        <fullName evidence="2">Uncharacterized protein</fullName>
    </submittedName>
</protein>
<evidence type="ECO:0000313" key="3">
    <source>
        <dbReference type="Proteomes" id="UP000663801"/>
    </source>
</evidence>
<feature type="transmembrane region" description="Helical" evidence="1">
    <location>
        <begin position="41"/>
        <end position="62"/>
    </location>
</feature>
<gene>
    <name evidence="2" type="ORF">JL107_13820</name>
</gene>
<evidence type="ECO:0000313" key="2">
    <source>
        <dbReference type="EMBL" id="MBM9477523.1"/>
    </source>
</evidence>
<keyword evidence="3" id="KW-1185">Reference proteome</keyword>
<dbReference type="EMBL" id="JAERWL010000010">
    <property type="protein sequence ID" value="MBM9477523.1"/>
    <property type="molecule type" value="Genomic_DNA"/>
</dbReference>
<organism evidence="2 3">
    <name type="scientific">Nakamurella flavida</name>
    <dbReference type="NCBI Taxonomy" id="363630"/>
    <lineage>
        <taxon>Bacteria</taxon>
        <taxon>Bacillati</taxon>
        <taxon>Actinomycetota</taxon>
        <taxon>Actinomycetes</taxon>
        <taxon>Nakamurellales</taxon>
        <taxon>Nakamurellaceae</taxon>
        <taxon>Nakamurella</taxon>
    </lineage>
</organism>
<evidence type="ECO:0000256" key="1">
    <source>
        <dbReference type="SAM" id="Phobius"/>
    </source>
</evidence>